<feature type="region of interest" description="Disordered" evidence="1">
    <location>
        <begin position="1"/>
        <end position="25"/>
    </location>
</feature>
<gene>
    <name evidence="2" type="ORF">B296_00056757</name>
</gene>
<name>A0A426XJ83_ENSVE</name>
<evidence type="ECO:0000313" key="2">
    <source>
        <dbReference type="EMBL" id="RRT39568.1"/>
    </source>
</evidence>
<evidence type="ECO:0000313" key="3">
    <source>
        <dbReference type="Proteomes" id="UP000287651"/>
    </source>
</evidence>
<protein>
    <submittedName>
        <fullName evidence="2">Uncharacterized protein</fullName>
    </submittedName>
</protein>
<dbReference type="EMBL" id="AMZH03020067">
    <property type="protein sequence ID" value="RRT39568.1"/>
    <property type="molecule type" value="Genomic_DNA"/>
</dbReference>
<reference evidence="2 3" key="1">
    <citation type="journal article" date="2014" name="Agronomy (Basel)">
        <title>A Draft Genome Sequence for Ensete ventricosum, the Drought-Tolerant Tree Against Hunger.</title>
        <authorList>
            <person name="Harrison J."/>
            <person name="Moore K.A."/>
            <person name="Paszkiewicz K."/>
            <person name="Jones T."/>
            <person name="Grant M."/>
            <person name="Ambacheew D."/>
            <person name="Muzemil S."/>
            <person name="Studholme D.J."/>
        </authorList>
    </citation>
    <scope>NUCLEOTIDE SEQUENCE [LARGE SCALE GENOMIC DNA]</scope>
</reference>
<dbReference type="AlphaFoldDB" id="A0A426XJ83"/>
<evidence type="ECO:0000256" key="1">
    <source>
        <dbReference type="SAM" id="MobiDB-lite"/>
    </source>
</evidence>
<proteinExistence type="predicted"/>
<sequence length="109" mass="11575">MTVGRKGPAVGRGRGRADDGSRGSLFRRPSYEVCRLEPELSTMETAGDSLPVPCLRGAVRAPWLGAPPCSVVRSNRTGDSGVVLGSQLKRGRCEIDGSDEMHMGLTVGY</sequence>
<dbReference type="Proteomes" id="UP000287651">
    <property type="component" value="Unassembled WGS sequence"/>
</dbReference>
<organism evidence="2 3">
    <name type="scientific">Ensete ventricosum</name>
    <name type="common">Abyssinian banana</name>
    <name type="synonym">Musa ensete</name>
    <dbReference type="NCBI Taxonomy" id="4639"/>
    <lineage>
        <taxon>Eukaryota</taxon>
        <taxon>Viridiplantae</taxon>
        <taxon>Streptophyta</taxon>
        <taxon>Embryophyta</taxon>
        <taxon>Tracheophyta</taxon>
        <taxon>Spermatophyta</taxon>
        <taxon>Magnoliopsida</taxon>
        <taxon>Liliopsida</taxon>
        <taxon>Zingiberales</taxon>
        <taxon>Musaceae</taxon>
        <taxon>Ensete</taxon>
    </lineage>
</organism>
<accession>A0A426XJ83</accession>
<comment type="caution">
    <text evidence="2">The sequence shown here is derived from an EMBL/GenBank/DDBJ whole genome shotgun (WGS) entry which is preliminary data.</text>
</comment>
<feature type="compositionally biased region" description="Low complexity" evidence="1">
    <location>
        <begin position="1"/>
        <end position="11"/>
    </location>
</feature>